<dbReference type="GO" id="GO:0034515">
    <property type="term" value="C:proteasome storage granule"/>
    <property type="evidence" value="ECO:0007669"/>
    <property type="project" value="TreeGrafter"/>
</dbReference>
<dbReference type="PANTHER" id="PTHR10943:SF1">
    <property type="entry name" value="26S PROTEASOME NON-ATPASE REGULATORY SUBUNIT 2"/>
    <property type="match status" value="1"/>
</dbReference>
<comment type="function">
    <text evidence="7">Component of the 26S proteasome, a multiprotein complex involved in the ATP-dependent degradation of ubiquitinated proteins. This complex plays a key role in the maintenance of protein homeostasis by removing misfolded or damaged proteins, which could impair cellular functions, and by removing proteins whose functions are no longer required. Therefore, the proteasome participates in numerous cellular processes, including cell cycle progression, apoptosis, or DNA damage repair.</text>
</comment>
<feature type="domain" description="RPN1 N-terminal" evidence="9">
    <location>
        <begin position="53"/>
        <end position="354"/>
    </location>
</feature>
<dbReference type="InterPro" id="IPR011989">
    <property type="entry name" value="ARM-like"/>
</dbReference>
<gene>
    <name evidence="11" type="ORF">QR98_0016760</name>
</gene>
<dbReference type="Proteomes" id="UP000616769">
    <property type="component" value="Unassembled WGS sequence"/>
</dbReference>
<evidence type="ECO:0000256" key="8">
    <source>
        <dbReference type="SAM" id="MobiDB-lite"/>
    </source>
</evidence>
<reference evidence="11 12" key="1">
    <citation type="journal article" date="2015" name="Parasit. Vectors">
        <title>Draft genome of the scabies mite.</title>
        <authorList>
            <person name="Rider S.D.Jr."/>
            <person name="Morgan M.S."/>
            <person name="Arlian L.G."/>
        </authorList>
    </citation>
    <scope>NUCLEOTIDE SEQUENCE [LARGE SCALE GENOMIC DNA]</scope>
    <source>
        <strain evidence="11">Arlian Lab</strain>
    </source>
</reference>
<sequence>MKMKDETTKTDAGDDDKQQLEKNKKTVNGTSNEKAAAAAEELSEEDKALQEELEIYIRRLEESNHSLYVPALEALTVQIKSSTTSMTSVPKPLKFLRPHYETLKNLHPKMPTEQCKNLLADIISILAMTIDSESHKTNGEALKYRLIGSKVESIGSWGHEYVRHISGEIASEFQSSNAISDEYKDQLLSLVEEIVPYNMRHNAEAETCDLLIEIERLDLLLKYIDNDDICQKVCLYLRSVVPFVPDPENTNLLNTIVSIFLKFNKLTEAVRVAMQLQDIEMVKKIFDQAVSDPPVQKQIAFMIGRQQTVLDIENADLLDISSNSHLNTHFLTLARELDIMEPKTPDDIYKSHLEAPNRLYSASVDSARYNLASSFVNGFVNAGFGKDKILLNDEGNKWLYKNKDLGMFSATASLGLILLWDVDGGLARIDKYLYSKEDNIKAGALLACGIVNSGVRNDCDPALALLADFVSNSSNTIRIGAILGLGLAYAGSNRADLISLLTPVLFEKTSMEVIGVTALSCGLLAVGSGNSEVTSNIIQILMERTDIDVKDYFARFLPFALGLCILGKQNICETIFEALEVIPNQQFKSMTKTIVEICAYAATGNVLKIQSLLHICSNSKSDENTEDQADATENASSNTNSSSTSSKISPKKTSYSSSKNSDSAANSEFSIQQAIATIGIGLIAMSEDISCEMAFRTFGHLLRYGDSIIKRSVPLALALTSISNPKLNLLETLSKFSHDSDNEVACNAIFAMGLIGAGTNNARLATMLRQLAQYHVKEPNCLFMVRLAQGLTHLGKGTLTLSPFHSDRQLLLPTALAGLLIVLMSLIDPKYTILKAHYLIYYLVPAIQPRMLITFDEQLNPLPVPVRVGQAVDVVGQAGKPKTITGFQTYTTPVLLSIGERAELATEEYIPLTPILEGFVILQKNPNYIS</sequence>
<dbReference type="AlphaFoldDB" id="A0A131ZWR8"/>
<evidence type="ECO:0000256" key="6">
    <source>
        <dbReference type="ARBA" id="ARBA00046857"/>
    </source>
</evidence>
<dbReference type="InterPro" id="IPR016024">
    <property type="entry name" value="ARM-type_fold"/>
</dbReference>
<proteinExistence type="inferred from homology"/>
<feature type="region of interest" description="Disordered" evidence="8">
    <location>
        <begin position="1"/>
        <end position="44"/>
    </location>
</feature>
<dbReference type="InterPro" id="IPR016643">
    <property type="entry name" value="26S_Psome_Rpn1"/>
</dbReference>
<feature type="compositionally biased region" description="Basic and acidic residues" evidence="8">
    <location>
        <begin position="1"/>
        <end position="24"/>
    </location>
</feature>
<dbReference type="PANTHER" id="PTHR10943">
    <property type="entry name" value="26S PROTEASOME NON-ATPASE REGULATORY SUBUNIT"/>
    <property type="match status" value="1"/>
</dbReference>
<keyword evidence="4" id="KW-0677">Repeat</keyword>
<comment type="similarity">
    <text evidence="2 7">Belongs to the proteasome subunit S2 family.</text>
</comment>
<dbReference type="OrthoDB" id="10252509at2759"/>
<dbReference type="GO" id="GO:0043161">
    <property type="term" value="P:proteasome-mediated ubiquitin-dependent protein catabolic process"/>
    <property type="evidence" value="ECO:0007669"/>
    <property type="project" value="TreeGrafter"/>
</dbReference>
<evidence type="ECO:0000259" key="9">
    <source>
        <dbReference type="Pfam" id="PF17781"/>
    </source>
</evidence>
<dbReference type="InterPro" id="IPR041433">
    <property type="entry name" value="RPN1_C"/>
</dbReference>
<protein>
    <recommendedName>
        <fullName evidence="3 7">26S proteasome non-ATPase regulatory subunit 2</fullName>
    </recommendedName>
</protein>
<dbReference type="GO" id="GO:0008540">
    <property type="term" value="C:proteasome regulatory particle, base subcomplex"/>
    <property type="evidence" value="ECO:0007669"/>
    <property type="project" value="UniProtKB-UniRule"/>
</dbReference>
<dbReference type="InterPro" id="IPR002015">
    <property type="entry name" value="Proteasome/cyclosome_rpt"/>
</dbReference>
<organism evidence="11 12">
    <name type="scientific">Sarcoptes scabiei</name>
    <name type="common">Itch mite</name>
    <name type="synonym">Acarus scabiei</name>
    <dbReference type="NCBI Taxonomy" id="52283"/>
    <lineage>
        <taxon>Eukaryota</taxon>
        <taxon>Metazoa</taxon>
        <taxon>Ecdysozoa</taxon>
        <taxon>Arthropoda</taxon>
        <taxon>Chelicerata</taxon>
        <taxon>Arachnida</taxon>
        <taxon>Acari</taxon>
        <taxon>Acariformes</taxon>
        <taxon>Sarcoptiformes</taxon>
        <taxon>Astigmata</taxon>
        <taxon>Psoroptidia</taxon>
        <taxon>Sarcoptoidea</taxon>
        <taxon>Sarcoptidae</taxon>
        <taxon>Sarcoptinae</taxon>
        <taxon>Sarcoptes</taxon>
    </lineage>
</organism>
<evidence type="ECO:0000256" key="1">
    <source>
        <dbReference type="ARBA" id="ARBA00004031"/>
    </source>
</evidence>
<dbReference type="EMBL" id="JXLN01004396">
    <property type="protein sequence ID" value="KPM03246.1"/>
    <property type="molecule type" value="Genomic_DNA"/>
</dbReference>
<dbReference type="SUPFAM" id="SSF48371">
    <property type="entry name" value="ARM repeat"/>
    <property type="match status" value="1"/>
</dbReference>
<dbReference type="PIRSF" id="PIRSF015965">
    <property type="entry name" value="26S_Psome_Rpn1"/>
    <property type="match status" value="1"/>
</dbReference>
<feature type="domain" description="26S proteasome non-ATPase regulatory subunit RPN1 C-terminal" evidence="10">
    <location>
        <begin position="875"/>
        <end position="928"/>
    </location>
</feature>
<evidence type="ECO:0000256" key="5">
    <source>
        <dbReference type="ARBA" id="ARBA00022942"/>
    </source>
</evidence>
<comment type="function">
    <text evidence="1">Binds to the intracellular domain of tumor necrosis factor type 1 receptor. The binding domain of TRAP1 and TRAP2 resides outside the death domain of TNFR1.</text>
</comment>
<dbReference type="Pfam" id="PF18051">
    <property type="entry name" value="RPN1_C"/>
    <property type="match status" value="1"/>
</dbReference>
<accession>A0A131ZWR8</accession>
<dbReference type="GO" id="GO:0030234">
    <property type="term" value="F:enzyme regulator activity"/>
    <property type="evidence" value="ECO:0007669"/>
    <property type="project" value="UniProtKB-UniRule"/>
</dbReference>
<evidence type="ECO:0000256" key="7">
    <source>
        <dbReference type="PIRNR" id="PIRNR015965"/>
    </source>
</evidence>
<name>A0A131ZWR8_SARSC</name>
<dbReference type="Pfam" id="PF17781">
    <property type="entry name" value="RPN1_RPN2_N"/>
    <property type="match status" value="1"/>
</dbReference>
<comment type="caution">
    <text evidence="11">The sequence shown here is derived from an EMBL/GenBank/DDBJ whole genome shotgun (WGS) entry which is preliminary data.</text>
</comment>
<evidence type="ECO:0000256" key="4">
    <source>
        <dbReference type="ARBA" id="ARBA00022737"/>
    </source>
</evidence>
<dbReference type="Pfam" id="PF01851">
    <property type="entry name" value="PC_rep"/>
    <property type="match status" value="3"/>
</dbReference>
<feature type="region of interest" description="Disordered" evidence="8">
    <location>
        <begin position="623"/>
        <end position="663"/>
    </location>
</feature>
<dbReference type="VEuPathDB" id="VectorBase:SSCA008861"/>
<keyword evidence="5 7" id="KW-0647">Proteasome</keyword>
<evidence type="ECO:0000313" key="11">
    <source>
        <dbReference type="EMBL" id="KPM03246.1"/>
    </source>
</evidence>
<evidence type="ECO:0000313" key="12">
    <source>
        <dbReference type="Proteomes" id="UP000616769"/>
    </source>
</evidence>
<dbReference type="GO" id="GO:0042176">
    <property type="term" value="P:regulation of protein catabolic process"/>
    <property type="evidence" value="ECO:0007669"/>
    <property type="project" value="InterPro"/>
</dbReference>
<dbReference type="Gene3D" id="1.25.10.10">
    <property type="entry name" value="Leucine-rich Repeat Variant"/>
    <property type="match status" value="1"/>
</dbReference>
<evidence type="ECO:0000256" key="3">
    <source>
        <dbReference type="ARBA" id="ARBA00014928"/>
    </source>
</evidence>
<dbReference type="InterPro" id="IPR040892">
    <property type="entry name" value="RPN1_N"/>
</dbReference>
<evidence type="ECO:0000256" key="2">
    <source>
        <dbReference type="ARBA" id="ARBA00005460"/>
    </source>
</evidence>
<feature type="compositionally biased region" description="Low complexity" evidence="8">
    <location>
        <begin position="631"/>
        <end position="663"/>
    </location>
</feature>
<evidence type="ECO:0000259" key="10">
    <source>
        <dbReference type="Pfam" id="PF18051"/>
    </source>
</evidence>
<dbReference type="GO" id="GO:0005634">
    <property type="term" value="C:nucleus"/>
    <property type="evidence" value="ECO:0007669"/>
    <property type="project" value="TreeGrafter"/>
</dbReference>
<comment type="subunit">
    <text evidence="6">Component of the 19S proteasome regulatory particle complex. The 26S proteasome consists of a 20S core particle (CP) and two 19S regulatory subunits (RP). The regulatory particle is made of a lid composed of 9 subunits, a base containing 6 ATPases and few additional components including PSMD2. Interacts with RPGRIP1L. Interacts with CRY1 in a KDM8-dependent manner. Interacts (via C-terminus) with phosphatase UBLCP1 (via ubiquitin-like domain); the interaction recruits UBLCP1 to the 19S regulatory particle where it dephosphorylates 19S subunit PSMC2/RPT1 which impairs PSMC2 ATPase activity and disrupts 26S proteasome assembly.</text>
</comment>